<dbReference type="Gene3D" id="1.10.357.10">
    <property type="entry name" value="Tetracycline Repressor, domain 2"/>
    <property type="match status" value="1"/>
</dbReference>
<dbReference type="Pfam" id="PF00440">
    <property type="entry name" value="TetR_N"/>
    <property type="match status" value="1"/>
</dbReference>
<feature type="domain" description="HTH tetR-type" evidence="3">
    <location>
        <begin position="11"/>
        <end position="70"/>
    </location>
</feature>
<dbReference type="InterPro" id="IPR050109">
    <property type="entry name" value="HTH-type_TetR-like_transc_reg"/>
</dbReference>
<dbReference type="EMBL" id="JAVDTT010000001">
    <property type="protein sequence ID" value="MDR6840841.1"/>
    <property type="molecule type" value="Genomic_DNA"/>
</dbReference>
<dbReference type="SUPFAM" id="SSF48498">
    <property type="entry name" value="Tetracyclin repressor-like, C-terminal domain"/>
    <property type="match status" value="1"/>
</dbReference>
<evidence type="ECO:0000256" key="1">
    <source>
        <dbReference type="ARBA" id="ARBA00023125"/>
    </source>
</evidence>
<dbReference type="PRINTS" id="PR00455">
    <property type="entry name" value="HTHTETR"/>
</dbReference>
<dbReference type="PROSITE" id="PS50977">
    <property type="entry name" value="HTH_TETR_2"/>
    <property type="match status" value="1"/>
</dbReference>
<dbReference type="PANTHER" id="PTHR30055">
    <property type="entry name" value="HTH-TYPE TRANSCRIPTIONAL REGULATOR RUTR"/>
    <property type="match status" value="1"/>
</dbReference>
<name>A0ABU1RPZ5_9GAMM</name>
<sequence>MPASPSPSPALRRRQRVHDAVRELMAEQGFRISMDAVAARAGCSKQTLYSYFGSKQELMRSVMQEHLDMATARLDDQHGEHGDLRTTLLAFAMEHLQRLSEPHVITTCQLLSAEAALFPEEARTLYRDGCDTLQQRLAEWLDLAMRRGQLRHDDPHCAAELLLGMIVGLDFERQRFAVPHRDTDAVRRRWAEFAVDAFLRAFAPGTQAPPTRSAIAFLPSASKS</sequence>
<keyword evidence="1 2" id="KW-0238">DNA-binding</keyword>
<dbReference type="Pfam" id="PF14246">
    <property type="entry name" value="TetR_C_7"/>
    <property type="match status" value="1"/>
</dbReference>
<dbReference type="RefSeq" id="WP_310090924.1">
    <property type="nucleotide sequence ID" value="NZ_JAVDTT010000001.1"/>
</dbReference>
<dbReference type="Proteomes" id="UP001254759">
    <property type="component" value="Unassembled WGS sequence"/>
</dbReference>
<evidence type="ECO:0000313" key="5">
    <source>
        <dbReference type="Proteomes" id="UP001254759"/>
    </source>
</evidence>
<evidence type="ECO:0000313" key="4">
    <source>
        <dbReference type="EMBL" id="MDR6840841.1"/>
    </source>
</evidence>
<dbReference type="SUPFAM" id="SSF46689">
    <property type="entry name" value="Homeodomain-like"/>
    <property type="match status" value="1"/>
</dbReference>
<organism evidence="4 5">
    <name type="scientific">Pseudoxanthomonas sacheonensis</name>
    <dbReference type="NCBI Taxonomy" id="443615"/>
    <lineage>
        <taxon>Bacteria</taxon>
        <taxon>Pseudomonadati</taxon>
        <taxon>Pseudomonadota</taxon>
        <taxon>Gammaproteobacteria</taxon>
        <taxon>Lysobacterales</taxon>
        <taxon>Lysobacteraceae</taxon>
        <taxon>Pseudoxanthomonas</taxon>
    </lineage>
</organism>
<protein>
    <submittedName>
        <fullName evidence="4">AcrR family transcriptional regulator</fullName>
    </submittedName>
</protein>
<dbReference type="InterPro" id="IPR009057">
    <property type="entry name" value="Homeodomain-like_sf"/>
</dbReference>
<dbReference type="Gene3D" id="1.10.10.60">
    <property type="entry name" value="Homeodomain-like"/>
    <property type="match status" value="1"/>
</dbReference>
<reference evidence="4 5" key="1">
    <citation type="submission" date="2023-07" db="EMBL/GenBank/DDBJ databases">
        <title>Sorghum-associated microbial communities from plants grown in Nebraska, USA.</title>
        <authorList>
            <person name="Schachtman D."/>
        </authorList>
    </citation>
    <scope>NUCLEOTIDE SEQUENCE [LARGE SCALE GENOMIC DNA]</scope>
    <source>
        <strain evidence="4 5">BE107</strain>
    </source>
</reference>
<feature type="DNA-binding region" description="H-T-H motif" evidence="2">
    <location>
        <begin position="33"/>
        <end position="52"/>
    </location>
</feature>
<dbReference type="InterPro" id="IPR001647">
    <property type="entry name" value="HTH_TetR"/>
</dbReference>
<evidence type="ECO:0000256" key="2">
    <source>
        <dbReference type="PROSITE-ProRule" id="PRU00335"/>
    </source>
</evidence>
<comment type="caution">
    <text evidence="4">The sequence shown here is derived from an EMBL/GenBank/DDBJ whole genome shotgun (WGS) entry which is preliminary data.</text>
</comment>
<gene>
    <name evidence="4" type="ORF">J2W94_001105</name>
</gene>
<accession>A0ABU1RPZ5</accession>
<keyword evidence="5" id="KW-1185">Reference proteome</keyword>
<proteinExistence type="predicted"/>
<dbReference type="PANTHER" id="PTHR30055:SF146">
    <property type="entry name" value="HTH-TYPE TRANSCRIPTIONAL DUAL REGULATOR CECR"/>
    <property type="match status" value="1"/>
</dbReference>
<dbReference type="InterPro" id="IPR039536">
    <property type="entry name" value="TetR_C_Proteobacteria"/>
</dbReference>
<evidence type="ECO:0000259" key="3">
    <source>
        <dbReference type="PROSITE" id="PS50977"/>
    </source>
</evidence>
<dbReference type="InterPro" id="IPR036271">
    <property type="entry name" value="Tet_transcr_reg_TetR-rel_C_sf"/>
</dbReference>